<dbReference type="EMBL" id="CM039435">
    <property type="protein sequence ID" value="KAI4317445.1"/>
    <property type="molecule type" value="Genomic_DNA"/>
</dbReference>
<proteinExistence type="predicted"/>
<reference evidence="1 2" key="1">
    <citation type="journal article" date="2022" name="DNA Res.">
        <title>Chromosomal-level genome assembly of the orchid tree Bauhinia variegata (Leguminosae; Cercidoideae) supports the allotetraploid origin hypothesis of Bauhinia.</title>
        <authorList>
            <person name="Zhong Y."/>
            <person name="Chen Y."/>
            <person name="Zheng D."/>
            <person name="Pang J."/>
            <person name="Liu Y."/>
            <person name="Luo S."/>
            <person name="Meng S."/>
            <person name="Qian L."/>
            <person name="Wei D."/>
            <person name="Dai S."/>
            <person name="Zhou R."/>
        </authorList>
    </citation>
    <scope>NUCLEOTIDE SEQUENCE [LARGE SCALE GENOMIC DNA]</scope>
    <source>
        <strain evidence="1">BV-YZ2020</strain>
    </source>
</reference>
<gene>
    <name evidence="1" type="ORF">L6164_025312</name>
</gene>
<evidence type="ECO:0000313" key="1">
    <source>
        <dbReference type="EMBL" id="KAI4317445.1"/>
    </source>
</evidence>
<dbReference type="Proteomes" id="UP000828941">
    <property type="component" value="Chromosome 10"/>
</dbReference>
<sequence length="99" mass="11416">MMGLIHSGQVERDPTPLHRAAKLLINSQLEDGDWPQEETAGVFKMNCMLHYPLYRNVFLMWALAEYCKRVTLPSKLHAYCLYTSYGQEARMMGTDAVVY</sequence>
<keyword evidence="2" id="KW-1185">Reference proteome</keyword>
<name>A0ACB9M109_BAUVA</name>
<protein>
    <submittedName>
        <fullName evidence="1">Uncharacterized protein</fullName>
    </submittedName>
</protein>
<comment type="caution">
    <text evidence="1">The sequence shown here is derived from an EMBL/GenBank/DDBJ whole genome shotgun (WGS) entry which is preliminary data.</text>
</comment>
<accession>A0ACB9M109</accession>
<evidence type="ECO:0000313" key="2">
    <source>
        <dbReference type="Proteomes" id="UP000828941"/>
    </source>
</evidence>
<organism evidence="1 2">
    <name type="scientific">Bauhinia variegata</name>
    <name type="common">Purple orchid tree</name>
    <name type="synonym">Phanera variegata</name>
    <dbReference type="NCBI Taxonomy" id="167791"/>
    <lineage>
        <taxon>Eukaryota</taxon>
        <taxon>Viridiplantae</taxon>
        <taxon>Streptophyta</taxon>
        <taxon>Embryophyta</taxon>
        <taxon>Tracheophyta</taxon>
        <taxon>Spermatophyta</taxon>
        <taxon>Magnoliopsida</taxon>
        <taxon>eudicotyledons</taxon>
        <taxon>Gunneridae</taxon>
        <taxon>Pentapetalae</taxon>
        <taxon>rosids</taxon>
        <taxon>fabids</taxon>
        <taxon>Fabales</taxon>
        <taxon>Fabaceae</taxon>
        <taxon>Cercidoideae</taxon>
        <taxon>Cercideae</taxon>
        <taxon>Bauhiniinae</taxon>
        <taxon>Bauhinia</taxon>
    </lineage>
</organism>